<keyword evidence="10" id="KW-1185">Reference proteome</keyword>
<organism evidence="9 10">
    <name type="scientific">Heracleum sosnowskyi</name>
    <dbReference type="NCBI Taxonomy" id="360622"/>
    <lineage>
        <taxon>Eukaryota</taxon>
        <taxon>Viridiplantae</taxon>
        <taxon>Streptophyta</taxon>
        <taxon>Embryophyta</taxon>
        <taxon>Tracheophyta</taxon>
        <taxon>Spermatophyta</taxon>
        <taxon>Magnoliopsida</taxon>
        <taxon>eudicotyledons</taxon>
        <taxon>Gunneridae</taxon>
        <taxon>Pentapetalae</taxon>
        <taxon>asterids</taxon>
        <taxon>campanulids</taxon>
        <taxon>Apiales</taxon>
        <taxon>Apiaceae</taxon>
        <taxon>Apioideae</taxon>
        <taxon>apioid superclade</taxon>
        <taxon>Tordylieae</taxon>
        <taxon>Tordyliinae</taxon>
        <taxon>Heracleum</taxon>
    </lineage>
</organism>
<feature type="region of interest" description="Disordered" evidence="6">
    <location>
        <begin position="115"/>
        <end position="134"/>
    </location>
</feature>
<evidence type="ECO:0000256" key="1">
    <source>
        <dbReference type="ARBA" id="ARBA00004123"/>
    </source>
</evidence>
<reference evidence="9" key="1">
    <citation type="submission" date="2023-02" db="EMBL/GenBank/DDBJ databases">
        <title>Genome of toxic invasive species Heracleum sosnowskyi carries increased number of genes despite the absence of recent whole-genome duplications.</title>
        <authorList>
            <person name="Schelkunov M."/>
            <person name="Shtratnikova V."/>
            <person name="Makarenko M."/>
            <person name="Klepikova A."/>
            <person name="Omelchenko D."/>
            <person name="Novikova G."/>
            <person name="Obukhova E."/>
            <person name="Bogdanov V."/>
            <person name="Penin A."/>
            <person name="Logacheva M."/>
        </authorList>
    </citation>
    <scope>NUCLEOTIDE SEQUENCE</scope>
    <source>
        <strain evidence="9">Hsosn_3</strain>
        <tissue evidence="9">Leaf</tissue>
    </source>
</reference>
<gene>
    <name evidence="9" type="ORF">POM88_034399</name>
</gene>
<dbReference type="GO" id="GO:0099402">
    <property type="term" value="P:plant organ development"/>
    <property type="evidence" value="ECO:0007669"/>
    <property type="project" value="UniProtKB-ARBA"/>
</dbReference>
<keyword evidence="5" id="KW-0805">Transcription regulation</keyword>
<evidence type="ECO:0000256" key="3">
    <source>
        <dbReference type="ARBA" id="ARBA00023242"/>
    </source>
</evidence>
<dbReference type="InterPro" id="IPR014977">
    <property type="entry name" value="WRC_dom"/>
</dbReference>
<comment type="function">
    <text evidence="5">Transcription activator.</text>
</comment>
<dbReference type="GO" id="GO:0005634">
    <property type="term" value="C:nucleus"/>
    <property type="evidence" value="ECO:0007669"/>
    <property type="project" value="UniProtKB-SubCell"/>
</dbReference>
<protein>
    <recommendedName>
        <fullName evidence="5">Growth-regulating factor</fullName>
    </recommendedName>
</protein>
<dbReference type="SMART" id="SM00951">
    <property type="entry name" value="QLQ"/>
    <property type="match status" value="1"/>
</dbReference>
<comment type="caution">
    <text evidence="9">The sequence shown here is derived from an EMBL/GenBank/DDBJ whole genome shotgun (WGS) entry which is preliminary data.</text>
</comment>
<evidence type="ECO:0000256" key="5">
    <source>
        <dbReference type="RuleBase" id="RU367127"/>
    </source>
</evidence>
<comment type="domain">
    <text evidence="5">The QLQ domain and WRC domain may be involved in protein-protein interaction and DNA-binding, respectively.</text>
</comment>
<feature type="short sequence motif" description="Bipartite nuclear localization signal" evidence="4">
    <location>
        <begin position="115"/>
        <end position="122"/>
    </location>
</feature>
<evidence type="ECO:0000259" key="8">
    <source>
        <dbReference type="PROSITE" id="PS51667"/>
    </source>
</evidence>
<feature type="domain" description="WRC" evidence="8">
    <location>
        <begin position="82"/>
        <end position="126"/>
    </location>
</feature>
<dbReference type="InterPro" id="IPR031137">
    <property type="entry name" value="GRF"/>
</dbReference>
<evidence type="ECO:0000313" key="10">
    <source>
        <dbReference type="Proteomes" id="UP001237642"/>
    </source>
</evidence>
<keyword evidence="5" id="KW-0010">Activator</keyword>
<evidence type="ECO:0000256" key="6">
    <source>
        <dbReference type="SAM" id="MobiDB-lite"/>
    </source>
</evidence>
<evidence type="ECO:0000256" key="2">
    <source>
        <dbReference type="ARBA" id="ARBA00008122"/>
    </source>
</evidence>
<dbReference type="PROSITE" id="PS51666">
    <property type="entry name" value="QLQ"/>
    <property type="match status" value="1"/>
</dbReference>
<feature type="domain" description="QLQ" evidence="7">
    <location>
        <begin position="21"/>
        <end position="56"/>
    </location>
</feature>
<comment type="similarity">
    <text evidence="2 5">Belongs to the GRF family.</text>
</comment>
<dbReference type="PANTHER" id="PTHR31602">
    <property type="entry name" value="GROWTH-REGULATING FACTOR 5"/>
    <property type="match status" value="1"/>
</dbReference>
<proteinExistence type="inferred from homology"/>
<dbReference type="GO" id="GO:0005524">
    <property type="term" value="F:ATP binding"/>
    <property type="evidence" value="ECO:0007669"/>
    <property type="project" value="UniProtKB-UniRule"/>
</dbReference>
<dbReference type="GO" id="GO:0006355">
    <property type="term" value="P:regulation of DNA-templated transcription"/>
    <property type="evidence" value="ECO:0007669"/>
    <property type="project" value="InterPro"/>
</dbReference>
<dbReference type="GO" id="GO:0006351">
    <property type="term" value="P:DNA-templated transcription"/>
    <property type="evidence" value="ECO:0007669"/>
    <property type="project" value="UniProtKB-UniRule"/>
</dbReference>
<accession>A0AAD8HLC8</accession>
<dbReference type="Pfam" id="PF08880">
    <property type="entry name" value="QLQ"/>
    <property type="match status" value="1"/>
</dbReference>
<dbReference type="Pfam" id="PF08879">
    <property type="entry name" value="WRC"/>
    <property type="match status" value="1"/>
</dbReference>
<dbReference type="InterPro" id="IPR014978">
    <property type="entry name" value="Gln-Leu-Gln_QLQ"/>
</dbReference>
<keyword evidence="5" id="KW-0804">Transcription</keyword>
<keyword evidence="3 4" id="KW-0539">Nucleus</keyword>
<name>A0AAD8HLC8_9APIA</name>
<reference evidence="9" key="2">
    <citation type="submission" date="2023-05" db="EMBL/GenBank/DDBJ databases">
        <authorList>
            <person name="Schelkunov M.I."/>
        </authorList>
    </citation>
    <scope>NUCLEOTIDE SEQUENCE</scope>
    <source>
        <strain evidence="9">Hsosn_3</strain>
        <tissue evidence="9">Leaf</tissue>
    </source>
</reference>
<dbReference type="PANTHER" id="PTHR31602:SF8">
    <property type="entry name" value="GROWTH-REGULATING FACTOR 5"/>
    <property type="match status" value="1"/>
</dbReference>
<comment type="subcellular location">
    <subcellularLocation>
        <location evidence="1 4 5">Nucleus</location>
    </subcellularLocation>
</comment>
<dbReference type="Proteomes" id="UP001237642">
    <property type="component" value="Unassembled WGS sequence"/>
</dbReference>
<evidence type="ECO:0000256" key="4">
    <source>
        <dbReference type="PROSITE-ProRule" id="PRU01002"/>
    </source>
</evidence>
<dbReference type="AlphaFoldDB" id="A0AAD8HLC8"/>
<dbReference type="EMBL" id="JAUIZM010000008">
    <property type="protein sequence ID" value="KAK1368307.1"/>
    <property type="molecule type" value="Genomic_DNA"/>
</dbReference>
<evidence type="ECO:0000313" key="9">
    <source>
        <dbReference type="EMBL" id="KAK1368307.1"/>
    </source>
</evidence>
<feature type="short sequence motif" description="Bipartite nuclear localization signal" evidence="4">
    <location>
        <begin position="87"/>
        <end position="97"/>
    </location>
</feature>
<evidence type="ECO:0000259" key="7">
    <source>
        <dbReference type="PROSITE" id="PS51666"/>
    </source>
</evidence>
<dbReference type="PROSITE" id="PS51667">
    <property type="entry name" value="WRC"/>
    <property type="match status" value="1"/>
</dbReference>
<sequence length="340" mass="38188">MGEMSSSLVSVAVAGEGFRPPFTAVQWQELEQQALVYKYLMAGLPVPPELVITIRRSFEALSDRFFHHSNLGYCSYYGKKFDPEPGRCRRTDGKKWRCSKDAYLDSKYCERHMHRGRNRSRKPVEFQSTSQSLPTAMQHITTGSRSSGGIFQGSASQSFPAVKSETLCYESNLSKLQMEQPSPYGVANKEYRYLQRPTPDVDEHNSSPVVLGTVRSFGMDPNMNNAWPVLPSQVHSSSLLKSRNDDVPQAYERDDAAMANKRQLFFFGNDSSSLVPVKQGHHLTRPFLDECPKPSESWPELDDRYNRSTISTPQLSISIPVAPSPYSAKIGCPDADVRTS</sequence>